<dbReference type="Proteomes" id="UP000007812">
    <property type="component" value="Chromosome"/>
</dbReference>
<dbReference type="STRING" id="1006006.Mcup_0112"/>
<keyword evidence="3" id="KW-1185">Reference proteome</keyword>
<reference evidence="2 3" key="1">
    <citation type="journal article" date="2011" name="J. Bacteriol.">
        <title>Complete genome sequence of Metallosphaera cuprina, a metal sulfide-oxidizing archaeon from a hot spring.</title>
        <authorList>
            <person name="Liu L.J."/>
            <person name="You X.Y."/>
            <person name="Zheng H."/>
            <person name="Wang S."/>
            <person name="Jiang C.Y."/>
            <person name="Liu S.J."/>
        </authorList>
    </citation>
    <scope>NUCLEOTIDE SEQUENCE [LARGE SCALE GENOMIC DNA]</scope>
    <source>
        <strain evidence="2 3">Ar-4</strain>
    </source>
</reference>
<dbReference type="EMBL" id="CP002656">
    <property type="protein sequence ID" value="AEB94221.1"/>
    <property type="molecule type" value="Genomic_DNA"/>
</dbReference>
<dbReference type="AlphaFoldDB" id="F4FYA2"/>
<name>F4FYA2_METCR</name>
<proteinExistence type="predicted"/>
<feature type="region of interest" description="Disordered" evidence="1">
    <location>
        <begin position="1"/>
        <end position="20"/>
    </location>
</feature>
<dbReference type="PATRIC" id="fig|1006006.8.peg.113"/>
<protein>
    <submittedName>
        <fullName evidence="2">Uncharacterized protein</fullName>
    </submittedName>
</protein>
<sequence length="45" mass="4882">MREFTGPGGAAKDRPNATPKTISDQFTLISIKLKLKSLPTHISLT</sequence>
<dbReference type="KEGG" id="mcn:Mcup_0112"/>
<accession>F4FYA2</accession>
<evidence type="ECO:0000256" key="1">
    <source>
        <dbReference type="SAM" id="MobiDB-lite"/>
    </source>
</evidence>
<organism evidence="2 3">
    <name type="scientific">Metallosphaera cuprina (strain Ar-4)</name>
    <dbReference type="NCBI Taxonomy" id="1006006"/>
    <lineage>
        <taxon>Archaea</taxon>
        <taxon>Thermoproteota</taxon>
        <taxon>Thermoprotei</taxon>
        <taxon>Sulfolobales</taxon>
        <taxon>Sulfolobaceae</taxon>
        <taxon>Metallosphaera</taxon>
    </lineage>
</organism>
<dbReference type="HOGENOM" id="CLU_3194481_0_0_2"/>
<gene>
    <name evidence="2" type="ordered locus">Mcup_0112</name>
</gene>
<evidence type="ECO:0000313" key="3">
    <source>
        <dbReference type="Proteomes" id="UP000007812"/>
    </source>
</evidence>
<evidence type="ECO:0000313" key="2">
    <source>
        <dbReference type="EMBL" id="AEB94221.1"/>
    </source>
</evidence>